<comment type="similarity">
    <text evidence="3">Belongs to the glycosyltransferase 2 family. OpgH subfamily.</text>
</comment>
<evidence type="ECO:0000256" key="1">
    <source>
        <dbReference type="ARBA" id="ARBA00004429"/>
    </source>
</evidence>
<evidence type="ECO:0000256" key="7">
    <source>
        <dbReference type="ARBA" id="ARBA00022676"/>
    </source>
</evidence>
<feature type="domain" description="Glycosyltransferase 2-like" evidence="13">
    <location>
        <begin position="190"/>
        <end position="410"/>
    </location>
</feature>
<evidence type="ECO:0000256" key="12">
    <source>
        <dbReference type="SAM" id="Phobius"/>
    </source>
</evidence>
<comment type="pathway">
    <text evidence="2">Glycan metabolism; osmoregulated periplasmic glucan (OPG) biosynthesis.</text>
</comment>
<organism evidence="14 15">
    <name type="scientific">Roseibacillus persicicus</name>
    <dbReference type="NCBI Taxonomy" id="454148"/>
    <lineage>
        <taxon>Bacteria</taxon>
        <taxon>Pseudomonadati</taxon>
        <taxon>Verrucomicrobiota</taxon>
        <taxon>Verrucomicrobiia</taxon>
        <taxon>Verrucomicrobiales</taxon>
        <taxon>Verrucomicrobiaceae</taxon>
        <taxon>Roseibacillus</taxon>
    </lineage>
</organism>
<dbReference type="SUPFAM" id="SSF53448">
    <property type="entry name" value="Nucleotide-diphospho-sugar transferases"/>
    <property type="match status" value="1"/>
</dbReference>
<keyword evidence="15" id="KW-1185">Reference proteome</keyword>
<evidence type="ECO:0000256" key="8">
    <source>
        <dbReference type="ARBA" id="ARBA00022679"/>
    </source>
</evidence>
<keyword evidence="11 12" id="KW-0472">Membrane</keyword>
<keyword evidence="10 12" id="KW-1133">Transmembrane helix</keyword>
<dbReference type="NCBIfam" id="NF003962">
    <property type="entry name" value="PRK05454.2-5"/>
    <property type="match status" value="1"/>
</dbReference>
<evidence type="ECO:0000256" key="11">
    <source>
        <dbReference type="ARBA" id="ARBA00023136"/>
    </source>
</evidence>
<evidence type="ECO:0000256" key="3">
    <source>
        <dbReference type="ARBA" id="ARBA00009337"/>
    </source>
</evidence>
<feature type="transmembrane region" description="Helical" evidence="12">
    <location>
        <begin position="513"/>
        <end position="535"/>
    </location>
</feature>
<keyword evidence="6" id="KW-0997">Cell inner membrane</keyword>
<evidence type="ECO:0000256" key="10">
    <source>
        <dbReference type="ARBA" id="ARBA00022989"/>
    </source>
</evidence>
<dbReference type="PANTHER" id="PTHR43867">
    <property type="entry name" value="CELLULOSE SYNTHASE CATALYTIC SUBUNIT A [UDP-FORMING]"/>
    <property type="match status" value="1"/>
</dbReference>
<protein>
    <recommendedName>
        <fullName evidence="4">Glucans biosynthesis glucosyltransferase H</fullName>
    </recommendedName>
</protein>
<dbReference type="PANTHER" id="PTHR43867:SF5">
    <property type="entry name" value="GLUCANS BIOSYNTHESIS GLUCOSYLTRANSFERASE H"/>
    <property type="match status" value="1"/>
</dbReference>
<evidence type="ECO:0000313" key="15">
    <source>
        <dbReference type="Proteomes" id="UP000644507"/>
    </source>
</evidence>
<keyword evidence="9 12" id="KW-0812">Transmembrane</keyword>
<feature type="transmembrane region" description="Helical" evidence="12">
    <location>
        <begin position="437"/>
        <end position="458"/>
    </location>
</feature>
<evidence type="ECO:0000256" key="9">
    <source>
        <dbReference type="ARBA" id="ARBA00022692"/>
    </source>
</evidence>
<feature type="transmembrane region" description="Helical" evidence="12">
    <location>
        <begin position="361"/>
        <end position="385"/>
    </location>
</feature>
<accession>A0A918TDJ2</accession>
<keyword evidence="8" id="KW-0808">Transferase</keyword>
<dbReference type="Pfam" id="PF13632">
    <property type="entry name" value="Glyco_trans_2_3"/>
    <property type="match status" value="1"/>
</dbReference>
<gene>
    <name evidence="14" type="ORF">GCM10007100_04430</name>
</gene>
<dbReference type="Gene3D" id="3.90.550.10">
    <property type="entry name" value="Spore Coat Polysaccharide Biosynthesis Protein SpsA, Chain A"/>
    <property type="match status" value="1"/>
</dbReference>
<dbReference type="AlphaFoldDB" id="A0A918TDJ2"/>
<dbReference type="EMBL" id="BMXI01000001">
    <property type="protein sequence ID" value="GHC42517.1"/>
    <property type="molecule type" value="Genomic_DNA"/>
</dbReference>
<evidence type="ECO:0000256" key="2">
    <source>
        <dbReference type="ARBA" id="ARBA00005001"/>
    </source>
</evidence>
<reference evidence="14" key="2">
    <citation type="submission" date="2020-09" db="EMBL/GenBank/DDBJ databases">
        <authorList>
            <person name="Sun Q."/>
            <person name="Kim S."/>
        </authorList>
    </citation>
    <scope>NUCLEOTIDE SEQUENCE</scope>
    <source>
        <strain evidence="14">KCTC 12988</strain>
    </source>
</reference>
<name>A0A918TDJ2_9BACT</name>
<comment type="subcellular location">
    <subcellularLocation>
        <location evidence="1">Cell inner membrane</location>
        <topology evidence="1">Multi-pass membrane protein</topology>
    </subcellularLocation>
</comment>
<evidence type="ECO:0000256" key="5">
    <source>
        <dbReference type="ARBA" id="ARBA00022475"/>
    </source>
</evidence>
<sequence>MQFVPADPMKPVVLFLASVLGLALLGWALFTRVILADGWQWGDLLLFASFALLFGYLCFGFCHAAFGFFSRRRPAVRKPDSEGEHDGEGRVAIVMPVYNEPVERVMQGLEATFNSVLEEADGTYFDLFILSDSTKVRKWVEEKEAWLRWLQRSGLDTRIFYRHRNHNTGRKAGNVADFCNEYGDRYDFMVVLDADSVMTGETLVELRRRMNANPRLGLLQTVPRLVGASSFYGRLQQFSNRVYGGLFLSGLSYWQGEGGNFWGHNAIIRMKAFKECCGLPLLPGPGGLGGEILSHDFVEAGLLRAKGWEVRLAEDLAGSYEEGPQSLIEAARRDRRWCEGNLQHSTFLLSKGLRQRTRIHLANGILGYLSSPLWLVLIVLSLLVLGNRGEGPPGGDGVALLLLLYTVALLLVPKLLCFVDLALDREEVAKYGGRSRVFAGGILETFSSILLAPINMVFHTQFVIAALLGCKVRWDAQNRDAEGTSWEEAWTVHRAHLFVGLGLQLLAVFTSGWTGFLFTLPVTLPLVFSPFLSVCTSRPSQTRLLATPEELSPPPEVASALRPAKSSPLDDSYWIRRMLIEPPLHIAHLAGTPPTGRQERDAKLIEKVYRNGPSVLSEEEKTYLLQSRDCLEEIHLAIWQTPKRELPKVWRRRGDFPAAA</sequence>
<feature type="transmembrane region" description="Helical" evidence="12">
    <location>
        <begin position="46"/>
        <end position="69"/>
    </location>
</feature>
<dbReference type="GO" id="GO:0005886">
    <property type="term" value="C:plasma membrane"/>
    <property type="evidence" value="ECO:0007669"/>
    <property type="project" value="UniProtKB-SubCell"/>
</dbReference>
<evidence type="ECO:0000256" key="6">
    <source>
        <dbReference type="ARBA" id="ARBA00022519"/>
    </source>
</evidence>
<keyword evidence="7" id="KW-0328">Glycosyltransferase</keyword>
<dbReference type="InterPro" id="IPR050321">
    <property type="entry name" value="Glycosyltr_2/OpgH_subfam"/>
</dbReference>
<evidence type="ECO:0000313" key="14">
    <source>
        <dbReference type="EMBL" id="GHC42517.1"/>
    </source>
</evidence>
<dbReference type="InterPro" id="IPR029044">
    <property type="entry name" value="Nucleotide-diphossugar_trans"/>
</dbReference>
<keyword evidence="5" id="KW-1003">Cell membrane</keyword>
<dbReference type="Proteomes" id="UP000644507">
    <property type="component" value="Unassembled WGS sequence"/>
</dbReference>
<reference evidence="14" key="1">
    <citation type="journal article" date="2014" name="Int. J. Syst. Evol. Microbiol.">
        <title>Complete genome sequence of Corynebacterium casei LMG S-19264T (=DSM 44701T), isolated from a smear-ripened cheese.</title>
        <authorList>
            <consortium name="US DOE Joint Genome Institute (JGI-PGF)"/>
            <person name="Walter F."/>
            <person name="Albersmeier A."/>
            <person name="Kalinowski J."/>
            <person name="Ruckert C."/>
        </authorList>
    </citation>
    <scope>NUCLEOTIDE SEQUENCE</scope>
    <source>
        <strain evidence="14">KCTC 12988</strain>
    </source>
</reference>
<dbReference type="InterPro" id="IPR001173">
    <property type="entry name" value="Glyco_trans_2-like"/>
</dbReference>
<dbReference type="GO" id="GO:0016758">
    <property type="term" value="F:hexosyltransferase activity"/>
    <property type="evidence" value="ECO:0007669"/>
    <property type="project" value="TreeGrafter"/>
</dbReference>
<comment type="caution">
    <text evidence="14">The sequence shown here is derived from an EMBL/GenBank/DDBJ whole genome shotgun (WGS) entry which is preliminary data.</text>
</comment>
<evidence type="ECO:0000259" key="13">
    <source>
        <dbReference type="Pfam" id="PF13632"/>
    </source>
</evidence>
<feature type="transmembrane region" description="Helical" evidence="12">
    <location>
        <begin position="397"/>
        <end position="416"/>
    </location>
</feature>
<proteinExistence type="inferred from homology"/>
<evidence type="ECO:0000256" key="4">
    <source>
        <dbReference type="ARBA" id="ARBA00020585"/>
    </source>
</evidence>
<dbReference type="NCBIfam" id="NF003958">
    <property type="entry name" value="PRK05454.2-1"/>
    <property type="match status" value="1"/>
</dbReference>